<evidence type="ECO:0008006" key="6">
    <source>
        <dbReference type="Google" id="ProtNLM"/>
    </source>
</evidence>
<feature type="signal peptide" evidence="3">
    <location>
        <begin position="1"/>
        <end position="25"/>
    </location>
</feature>
<dbReference type="EMBL" id="JACRIW010000106">
    <property type="protein sequence ID" value="MBI5170730.1"/>
    <property type="molecule type" value="Genomic_DNA"/>
</dbReference>
<dbReference type="PANTHER" id="PTHR46093">
    <property type="entry name" value="ACYL-COA-BINDING DOMAIN-CONTAINING PROTEIN 5"/>
    <property type="match status" value="1"/>
</dbReference>
<keyword evidence="2" id="KW-0677">Repeat</keyword>
<evidence type="ECO:0000256" key="1">
    <source>
        <dbReference type="ARBA" id="ARBA00022441"/>
    </source>
</evidence>
<gene>
    <name evidence="4" type="ORF">HZA61_14675</name>
</gene>
<proteinExistence type="predicted"/>
<dbReference type="InterPro" id="IPR011043">
    <property type="entry name" value="Gal_Oxase/kelch_b-propeller"/>
</dbReference>
<dbReference type="Proteomes" id="UP000696931">
    <property type="component" value="Unassembled WGS sequence"/>
</dbReference>
<reference evidence="4" key="1">
    <citation type="submission" date="2020-07" db="EMBL/GenBank/DDBJ databases">
        <title>Huge and variable diversity of episymbiotic CPR bacteria and DPANN archaea in groundwater ecosystems.</title>
        <authorList>
            <person name="He C.Y."/>
            <person name="Keren R."/>
            <person name="Whittaker M."/>
            <person name="Farag I.F."/>
            <person name="Doudna J."/>
            <person name="Cate J.H.D."/>
            <person name="Banfield J.F."/>
        </authorList>
    </citation>
    <scope>NUCLEOTIDE SEQUENCE</scope>
    <source>
        <strain evidence="4">NC_groundwater_1813_Pr3_B-0.1um_71_17</strain>
    </source>
</reference>
<evidence type="ECO:0000256" key="3">
    <source>
        <dbReference type="SAM" id="SignalP"/>
    </source>
</evidence>
<dbReference type="Pfam" id="PF24681">
    <property type="entry name" value="Kelch_KLHDC2_KLHL20_DRC7"/>
    <property type="match status" value="2"/>
</dbReference>
<accession>A0A933SFF8</accession>
<comment type="caution">
    <text evidence="4">The sequence shown here is derived from an EMBL/GenBank/DDBJ whole genome shotgun (WGS) entry which is preliminary data.</text>
</comment>
<keyword evidence="3" id="KW-0732">Signal</keyword>
<keyword evidence="1" id="KW-0880">Kelch repeat</keyword>
<organism evidence="4 5">
    <name type="scientific">Eiseniibacteriota bacterium</name>
    <dbReference type="NCBI Taxonomy" id="2212470"/>
    <lineage>
        <taxon>Bacteria</taxon>
        <taxon>Candidatus Eiseniibacteriota</taxon>
    </lineage>
</organism>
<evidence type="ECO:0000256" key="2">
    <source>
        <dbReference type="ARBA" id="ARBA00022737"/>
    </source>
</evidence>
<feature type="chain" id="PRO_5037143569" description="T9SS type A sorting domain-containing protein" evidence="3">
    <location>
        <begin position="26"/>
        <end position="912"/>
    </location>
</feature>
<name>A0A933SFF8_UNCEI</name>
<dbReference type="SUPFAM" id="SSF50965">
    <property type="entry name" value="Galactose oxidase, central domain"/>
    <property type="match status" value="2"/>
</dbReference>
<evidence type="ECO:0000313" key="5">
    <source>
        <dbReference type="Proteomes" id="UP000696931"/>
    </source>
</evidence>
<dbReference type="PANTHER" id="PTHR46093:SF18">
    <property type="entry name" value="FIBRONECTIN TYPE-III DOMAIN-CONTAINING PROTEIN"/>
    <property type="match status" value="1"/>
</dbReference>
<evidence type="ECO:0000313" key="4">
    <source>
        <dbReference type="EMBL" id="MBI5170730.1"/>
    </source>
</evidence>
<sequence length="912" mass="96231">MTRHLLRVAACALMLALMAATHAAAATASATVTVAAPTNRWAGDFAPPSPLETTRPADALSLLPRVRRTTPTSVTGGAGSSGNWSLVGPQAGAQRFTPAVIVDPVRQRLLSFGGADSVVTAATWAFSFATGSWTPLATAGTPPSARRLHGAVYDSNADRMLVFGGLGGAGLLDDVWQLTLSGTPTWSRLVVTGTPRARAAFACAFDATANRLLVYGGYDGDTLTFGAASDVWALSLGASPEWTELTPVIPGPPPRFGIASGWDGAGRALYVFGGEDSTQSGELWKLSLAGTPAWSRVLSLSPAAPAARAWAAGGFDPVSQRFVLYGGLSVAFDALGENLVPTTHGDVWTIAPGAGAPEWTESTPDPNILPRWGAGAAISPSGDLYVCGGVTEHYQLLGDVWKLNVANPAAWQGYEDLFPPRLQEVMVLDPARHRLVAFGGTDGSYRNDTYVHSLDSGRGWAMLVPTGTRPAPRRLHTAIWDTPRDRMIVFGGFDGTFYNDVWELSFAGPNPKWNRLTPSGTAPGARAGHVAVFDPVGERMIVTSGYDGVTPPYSRVNDTWALSLSGAPAWTKIPATNAPVARSSASAIYDPVRNRLVLFGGTSPAFLGDCWALPLAGAPEWVALAPAGTIPAREEHAAVYDAARDRMVVFGGYDTPTPYSHNFDDLWSLDLPGTPAWNALAPGGTTPSPRWGMKTVYDPNADGLWMYGGWDWTYSQQLWFLQWSKPTTPVAVTTLQAFGVTGRAVLQWSLPERSRPAALVQRTTDGVRWSSAGRLLPSGLTFAWSDRDVTPGASYAYRTLVTANGRSMASAPAWVTIPNAIVAVTPSASAFALRRAGAASRAGVVALTCAMPDGAAARLDLLDVSGRVVDSRRFAGAGERRVELGGGLAPGVYFARLASGSRSASLKCVLLR</sequence>
<dbReference type="SUPFAM" id="SSF117281">
    <property type="entry name" value="Kelch motif"/>
    <property type="match status" value="1"/>
</dbReference>
<dbReference type="InterPro" id="IPR015915">
    <property type="entry name" value="Kelch-typ_b-propeller"/>
</dbReference>
<dbReference type="Gene3D" id="2.120.10.80">
    <property type="entry name" value="Kelch-type beta propeller"/>
    <property type="match status" value="3"/>
</dbReference>
<dbReference type="AlphaFoldDB" id="A0A933SFF8"/>
<protein>
    <recommendedName>
        <fullName evidence="6">T9SS type A sorting domain-containing protein</fullName>
    </recommendedName>
</protein>